<dbReference type="PANTHER" id="PTHR11142">
    <property type="entry name" value="PSEUDOURIDYLATE SYNTHASE"/>
    <property type="match status" value="1"/>
</dbReference>
<keyword evidence="2 4" id="KW-0819">tRNA processing</keyword>
<keyword evidence="8" id="KW-1185">Reference proteome</keyword>
<dbReference type="InterPro" id="IPR020095">
    <property type="entry name" value="PsdUridine_synth_TruA_C"/>
</dbReference>
<evidence type="ECO:0000313" key="8">
    <source>
        <dbReference type="Proteomes" id="UP000813444"/>
    </source>
</evidence>
<gene>
    <name evidence="7" type="ORF">B0I35DRAFT_352615</name>
</gene>
<proteinExistence type="inferred from homology"/>
<sequence length="492" mass="55472">MSAEGNYQKWTKVSLIQRIAELEAQVKTHNYHNPPPPGQPEPPREEKPSPAAAEPQQQENLEGAAGAPPKKPKGKAKIDPSRYSTRFIALKLAYLGKRYGGFEYSESSNLPTIEEELWNALTKAHLIFPKDAKVVDFECCEYSKCGRTDRGVSSFGQVISLRPFDDVKDEICYPRVLNRLLPPDIRILAWCPTPPPDFSARFSCGERRYKYFFTQPAFLPEPGAHADARVVKPGWLDIEAMRDAAKRFEGTHDFRNFCKVDPCKLLTHFIRILHEVEIEEGSIYPKVYSFNVNGSAFLYHQIRHMIGVLFLVGQGLEHPSIVTELLDIKANPARPSYNMAHDTPLVLWDCIFPEVPAVRGPDSLNWVYVDSENTWGHTGLMSNLWQTWHETKVDEVLANQLLRVTAKGVRAEELADVPASAGKGSKSTRVYEGGHSSRLGGAYVPVMKKHRGLPPEEVNDRYAKRKGFANSEEMRSKKGPRRLSVDESMADE</sequence>
<comment type="similarity">
    <text evidence="1 4">Belongs to the tRNA pseudouridine synthase TruA family.</text>
</comment>
<comment type="catalytic activity">
    <reaction evidence="4">
        <text>uridine(38/39/40) in tRNA = pseudouridine(38/39/40) in tRNA</text>
        <dbReference type="Rhea" id="RHEA:22376"/>
        <dbReference type="Rhea" id="RHEA-COMP:10085"/>
        <dbReference type="Rhea" id="RHEA-COMP:10087"/>
        <dbReference type="ChEBI" id="CHEBI:65314"/>
        <dbReference type="ChEBI" id="CHEBI:65315"/>
        <dbReference type="EC" id="5.4.99.12"/>
    </reaction>
</comment>
<dbReference type="OrthoDB" id="25767at2759"/>
<evidence type="ECO:0000313" key="7">
    <source>
        <dbReference type="EMBL" id="KAH7320213.1"/>
    </source>
</evidence>
<dbReference type="GO" id="GO:1990481">
    <property type="term" value="P:mRNA pseudouridine synthesis"/>
    <property type="evidence" value="ECO:0007669"/>
    <property type="project" value="TreeGrafter"/>
</dbReference>
<dbReference type="InterPro" id="IPR020097">
    <property type="entry name" value="PsdUridine_synth_TruA_a/b_dom"/>
</dbReference>
<dbReference type="SUPFAM" id="SSF55120">
    <property type="entry name" value="Pseudouridine synthase"/>
    <property type="match status" value="1"/>
</dbReference>
<comment type="caution">
    <text evidence="7">The sequence shown here is derived from an EMBL/GenBank/DDBJ whole genome shotgun (WGS) entry which is preliminary data.</text>
</comment>
<dbReference type="EMBL" id="JAGPNK010000006">
    <property type="protein sequence ID" value="KAH7320213.1"/>
    <property type="molecule type" value="Genomic_DNA"/>
</dbReference>
<organism evidence="7 8">
    <name type="scientific">Stachybotrys elegans</name>
    <dbReference type="NCBI Taxonomy" id="80388"/>
    <lineage>
        <taxon>Eukaryota</taxon>
        <taxon>Fungi</taxon>
        <taxon>Dikarya</taxon>
        <taxon>Ascomycota</taxon>
        <taxon>Pezizomycotina</taxon>
        <taxon>Sordariomycetes</taxon>
        <taxon>Hypocreomycetidae</taxon>
        <taxon>Hypocreales</taxon>
        <taxon>Stachybotryaceae</taxon>
        <taxon>Stachybotrys</taxon>
    </lineage>
</organism>
<evidence type="ECO:0000256" key="4">
    <source>
        <dbReference type="RuleBase" id="RU003792"/>
    </source>
</evidence>
<dbReference type="InterPro" id="IPR001406">
    <property type="entry name" value="PsdUridine_synth_TruA"/>
</dbReference>
<dbReference type="GO" id="GO:0005737">
    <property type="term" value="C:cytoplasm"/>
    <property type="evidence" value="ECO:0007669"/>
    <property type="project" value="TreeGrafter"/>
</dbReference>
<evidence type="ECO:0000256" key="1">
    <source>
        <dbReference type="ARBA" id="ARBA00009375"/>
    </source>
</evidence>
<dbReference type="Proteomes" id="UP000813444">
    <property type="component" value="Unassembled WGS sequence"/>
</dbReference>
<protein>
    <recommendedName>
        <fullName evidence="4">tRNA pseudouridine synthase</fullName>
        <ecNumber evidence="4">5.4.99.12</ecNumber>
    </recommendedName>
</protein>
<dbReference type="GO" id="GO:0160147">
    <property type="term" value="F:tRNA pseudouridine(38-40) synthase activity"/>
    <property type="evidence" value="ECO:0007669"/>
    <property type="project" value="UniProtKB-EC"/>
</dbReference>
<dbReference type="HAMAP" id="MF_00171">
    <property type="entry name" value="TruA"/>
    <property type="match status" value="1"/>
</dbReference>
<evidence type="ECO:0000256" key="3">
    <source>
        <dbReference type="ARBA" id="ARBA00023235"/>
    </source>
</evidence>
<feature type="region of interest" description="Disordered" evidence="5">
    <location>
        <begin position="24"/>
        <end position="79"/>
    </location>
</feature>
<feature type="region of interest" description="Disordered" evidence="5">
    <location>
        <begin position="450"/>
        <end position="492"/>
    </location>
</feature>
<evidence type="ECO:0000256" key="5">
    <source>
        <dbReference type="SAM" id="MobiDB-lite"/>
    </source>
</evidence>
<dbReference type="AlphaFoldDB" id="A0A8K0SWP3"/>
<dbReference type="Gene3D" id="3.30.70.660">
    <property type="entry name" value="Pseudouridine synthase I, catalytic domain, C-terminal subdomain"/>
    <property type="match status" value="1"/>
</dbReference>
<evidence type="ECO:0000256" key="2">
    <source>
        <dbReference type="ARBA" id="ARBA00022694"/>
    </source>
</evidence>
<dbReference type="InterPro" id="IPR020094">
    <property type="entry name" value="TruA/RsuA/RluB/E/F_N"/>
</dbReference>
<feature type="domain" description="Pseudouridine synthase I TruA alpha/beta" evidence="6">
    <location>
        <begin position="244"/>
        <end position="353"/>
    </location>
</feature>
<dbReference type="InterPro" id="IPR020103">
    <property type="entry name" value="PsdUridine_synth_cat_dom_sf"/>
</dbReference>
<dbReference type="GO" id="GO:0005634">
    <property type="term" value="C:nucleus"/>
    <property type="evidence" value="ECO:0007669"/>
    <property type="project" value="TreeGrafter"/>
</dbReference>
<name>A0A8K0SWP3_9HYPO</name>
<keyword evidence="3 4" id="KW-0413">Isomerase</keyword>
<dbReference type="NCBIfam" id="TIGR00071">
    <property type="entry name" value="hisT_truA"/>
    <property type="match status" value="1"/>
</dbReference>
<dbReference type="Pfam" id="PF01416">
    <property type="entry name" value="PseudoU_synth_1"/>
    <property type="match status" value="1"/>
</dbReference>
<accession>A0A8K0SWP3</accession>
<dbReference type="GO" id="GO:0003723">
    <property type="term" value="F:RNA binding"/>
    <property type="evidence" value="ECO:0007669"/>
    <property type="project" value="InterPro"/>
</dbReference>
<evidence type="ECO:0000259" key="6">
    <source>
        <dbReference type="Pfam" id="PF01416"/>
    </source>
</evidence>
<dbReference type="PANTHER" id="PTHR11142:SF5">
    <property type="entry name" value="TRNA PSEUDOURIDINE(38_39) SYNTHASE"/>
    <property type="match status" value="1"/>
</dbReference>
<dbReference type="EC" id="5.4.99.12" evidence="4"/>
<dbReference type="Gene3D" id="3.30.70.580">
    <property type="entry name" value="Pseudouridine synthase I, catalytic domain, N-terminal subdomain"/>
    <property type="match status" value="1"/>
</dbReference>
<dbReference type="GO" id="GO:0031119">
    <property type="term" value="P:tRNA pseudouridine synthesis"/>
    <property type="evidence" value="ECO:0007669"/>
    <property type="project" value="TreeGrafter"/>
</dbReference>
<reference evidence="7" key="1">
    <citation type="journal article" date="2021" name="Nat. Commun.">
        <title>Genetic determinants of endophytism in the Arabidopsis root mycobiome.</title>
        <authorList>
            <person name="Mesny F."/>
            <person name="Miyauchi S."/>
            <person name="Thiergart T."/>
            <person name="Pickel B."/>
            <person name="Atanasova L."/>
            <person name="Karlsson M."/>
            <person name="Huettel B."/>
            <person name="Barry K.W."/>
            <person name="Haridas S."/>
            <person name="Chen C."/>
            <person name="Bauer D."/>
            <person name="Andreopoulos W."/>
            <person name="Pangilinan J."/>
            <person name="LaButti K."/>
            <person name="Riley R."/>
            <person name="Lipzen A."/>
            <person name="Clum A."/>
            <person name="Drula E."/>
            <person name="Henrissat B."/>
            <person name="Kohler A."/>
            <person name="Grigoriev I.V."/>
            <person name="Martin F.M."/>
            <person name="Hacquard S."/>
        </authorList>
    </citation>
    <scope>NUCLEOTIDE SEQUENCE</scope>
    <source>
        <strain evidence="7">MPI-CAGE-CH-0235</strain>
    </source>
</reference>